<organism evidence="2 3">
    <name type="scientific">Tanacetum coccineum</name>
    <dbReference type="NCBI Taxonomy" id="301880"/>
    <lineage>
        <taxon>Eukaryota</taxon>
        <taxon>Viridiplantae</taxon>
        <taxon>Streptophyta</taxon>
        <taxon>Embryophyta</taxon>
        <taxon>Tracheophyta</taxon>
        <taxon>Spermatophyta</taxon>
        <taxon>Magnoliopsida</taxon>
        <taxon>eudicotyledons</taxon>
        <taxon>Gunneridae</taxon>
        <taxon>Pentapetalae</taxon>
        <taxon>asterids</taxon>
        <taxon>campanulids</taxon>
        <taxon>Asterales</taxon>
        <taxon>Asteraceae</taxon>
        <taxon>Asteroideae</taxon>
        <taxon>Anthemideae</taxon>
        <taxon>Anthemidinae</taxon>
        <taxon>Tanacetum</taxon>
    </lineage>
</organism>
<evidence type="ECO:0000256" key="1">
    <source>
        <dbReference type="SAM" id="Coils"/>
    </source>
</evidence>
<dbReference type="Proteomes" id="UP001151760">
    <property type="component" value="Unassembled WGS sequence"/>
</dbReference>
<keyword evidence="1" id="KW-0175">Coiled coil</keyword>
<proteinExistence type="predicted"/>
<reference evidence="2" key="1">
    <citation type="journal article" date="2022" name="Int. J. Mol. Sci.">
        <title>Draft Genome of Tanacetum Coccineum: Genomic Comparison of Closely Related Tanacetum-Family Plants.</title>
        <authorList>
            <person name="Yamashiro T."/>
            <person name="Shiraishi A."/>
            <person name="Nakayama K."/>
            <person name="Satake H."/>
        </authorList>
    </citation>
    <scope>NUCLEOTIDE SEQUENCE</scope>
</reference>
<keyword evidence="3" id="KW-1185">Reference proteome</keyword>
<gene>
    <name evidence="2" type="ORF">Tco_0750034</name>
</gene>
<feature type="coiled-coil region" evidence="1">
    <location>
        <begin position="266"/>
        <end position="293"/>
    </location>
</feature>
<evidence type="ECO:0000313" key="3">
    <source>
        <dbReference type="Proteomes" id="UP001151760"/>
    </source>
</evidence>
<protein>
    <submittedName>
        <fullName evidence="2">Uncharacterized protein</fullName>
    </submittedName>
</protein>
<sequence>MVYLDWRGRHVMPVAAAVLVSRIHRISLFEPYSKKNSYCSSDIVQRTLKKSRVFSTLWLACLGFFGKNYWLGHEEAIRKKKVWILNRSIKKLIFNYFSQVFGQRSDGEEHKEGTGGGVVGGALLATKMVIAAKALATDIGVKAKARECQRDGCHREDGMFMTSEGVGAWMQSVCGLEFALGNRFTYARAFTNAVLDLFPIYDQISSHAGDKRYEFLKAENNRVQRELVAVVAKRCMMRLVFVSENQDHMSTKNKSEVGLAQGRTGVNDTREHVQELERECVNMKYEILEVKTKRGWSFLYRLSNDVYRTILLDKKTKQNSGLIGNLVFKFVALCC</sequence>
<accession>A0ABQ4Z3A9</accession>
<evidence type="ECO:0000313" key="2">
    <source>
        <dbReference type="EMBL" id="GJS83493.1"/>
    </source>
</evidence>
<reference evidence="2" key="2">
    <citation type="submission" date="2022-01" db="EMBL/GenBank/DDBJ databases">
        <authorList>
            <person name="Yamashiro T."/>
            <person name="Shiraishi A."/>
            <person name="Satake H."/>
            <person name="Nakayama K."/>
        </authorList>
    </citation>
    <scope>NUCLEOTIDE SEQUENCE</scope>
</reference>
<name>A0ABQ4Z3A9_9ASTR</name>
<comment type="caution">
    <text evidence="2">The sequence shown here is derived from an EMBL/GenBank/DDBJ whole genome shotgun (WGS) entry which is preliminary data.</text>
</comment>
<dbReference type="EMBL" id="BQNB010010905">
    <property type="protein sequence ID" value="GJS83493.1"/>
    <property type="molecule type" value="Genomic_DNA"/>
</dbReference>